<feature type="transmembrane region" description="Helical" evidence="2">
    <location>
        <begin position="6"/>
        <end position="26"/>
    </location>
</feature>
<keyword evidence="2" id="KW-0812">Transmembrane</keyword>
<evidence type="ECO:0000256" key="1">
    <source>
        <dbReference type="SAM" id="MobiDB-lite"/>
    </source>
</evidence>
<keyword evidence="2" id="KW-1133">Transmembrane helix</keyword>
<feature type="compositionally biased region" description="Pro residues" evidence="1">
    <location>
        <begin position="141"/>
        <end position="155"/>
    </location>
</feature>
<feature type="transmembrane region" description="Helical" evidence="2">
    <location>
        <begin position="33"/>
        <end position="53"/>
    </location>
</feature>
<dbReference type="Proteomes" id="UP000007755">
    <property type="component" value="Unassembled WGS sequence"/>
</dbReference>
<evidence type="ECO:0000313" key="4">
    <source>
        <dbReference type="Proteomes" id="UP000007755"/>
    </source>
</evidence>
<proteinExistence type="predicted"/>
<dbReference type="EMBL" id="GL888391">
    <property type="protein sequence ID" value="EGI61748.1"/>
    <property type="molecule type" value="Genomic_DNA"/>
</dbReference>
<feature type="transmembrane region" description="Helical" evidence="2">
    <location>
        <begin position="65"/>
        <end position="85"/>
    </location>
</feature>
<dbReference type="OrthoDB" id="7554076at2759"/>
<keyword evidence="2" id="KW-0472">Membrane</keyword>
<feature type="region of interest" description="Disordered" evidence="1">
    <location>
        <begin position="141"/>
        <end position="163"/>
    </location>
</feature>
<sequence length="163" mass="18730">MTEALERALAPLLTFGSFFGLGMFEYPRGQPRAYLSCLYVLAKWGSLMYFYYYPYLKRILHVEKAFDIQIINLVLINTLILISLCRFKELKMCLRELAIIDDTLEALGAPKEYQRLLFIDMMIRIAMLWCHVLLGPPPPNTPSPQASVPPPPPRGPRGHLFEL</sequence>
<dbReference type="AlphaFoldDB" id="F4WVN0"/>
<organism evidence="4">
    <name type="scientific">Acromyrmex echinatior</name>
    <name type="common">Panamanian leafcutter ant</name>
    <name type="synonym">Acromyrmex octospinosus echinatior</name>
    <dbReference type="NCBI Taxonomy" id="103372"/>
    <lineage>
        <taxon>Eukaryota</taxon>
        <taxon>Metazoa</taxon>
        <taxon>Ecdysozoa</taxon>
        <taxon>Arthropoda</taxon>
        <taxon>Hexapoda</taxon>
        <taxon>Insecta</taxon>
        <taxon>Pterygota</taxon>
        <taxon>Neoptera</taxon>
        <taxon>Endopterygota</taxon>
        <taxon>Hymenoptera</taxon>
        <taxon>Apocrita</taxon>
        <taxon>Aculeata</taxon>
        <taxon>Formicoidea</taxon>
        <taxon>Formicidae</taxon>
        <taxon>Myrmicinae</taxon>
        <taxon>Acromyrmex</taxon>
    </lineage>
</organism>
<name>F4WVN0_ACREC</name>
<keyword evidence="4" id="KW-1185">Reference proteome</keyword>
<gene>
    <name evidence="3" type="ORF">G5I_09977</name>
</gene>
<reference evidence="3" key="1">
    <citation type="submission" date="2011-02" db="EMBL/GenBank/DDBJ databases">
        <title>The genome of the leaf-cutting ant Acromyrmex echinatior suggests key adaptations to social evolution and fungus farming.</title>
        <authorList>
            <person name="Nygaard S."/>
            <person name="Zhang G."/>
        </authorList>
    </citation>
    <scope>NUCLEOTIDE SEQUENCE</scope>
</reference>
<dbReference type="InParanoid" id="F4WVN0"/>
<protein>
    <submittedName>
        <fullName evidence="3">Uncharacterized protein</fullName>
    </submittedName>
</protein>
<evidence type="ECO:0000256" key="2">
    <source>
        <dbReference type="SAM" id="Phobius"/>
    </source>
</evidence>
<evidence type="ECO:0000313" key="3">
    <source>
        <dbReference type="EMBL" id="EGI61748.1"/>
    </source>
</evidence>
<accession>F4WVN0</accession>